<dbReference type="Proteomes" id="UP000095280">
    <property type="component" value="Unplaced"/>
</dbReference>
<dbReference type="WBParaSite" id="maker-uti_cns_0045966-snap-gene-0.7-mRNA-1">
    <property type="protein sequence ID" value="maker-uti_cns_0045966-snap-gene-0.7-mRNA-1"/>
    <property type="gene ID" value="maker-uti_cns_0045966-snap-gene-0.7"/>
</dbReference>
<accession>A0A1I8J647</accession>
<evidence type="ECO:0000313" key="2">
    <source>
        <dbReference type="WBParaSite" id="maker-uti_cns_0045966-snap-gene-0.7-mRNA-1"/>
    </source>
</evidence>
<proteinExistence type="predicted"/>
<protein>
    <submittedName>
        <fullName evidence="2">EKC/KEOPS complex subunit GON7</fullName>
    </submittedName>
</protein>
<sequence>MSAVQISISLNSGSDAVKKLDRVIGDDQGACDYKKVIENCRAIQQDVNAMLSKELNETEATKLDYGLEETPDDID</sequence>
<evidence type="ECO:0000313" key="1">
    <source>
        <dbReference type="Proteomes" id="UP000095280"/>
    </source>
</evidence>
<dbReference type="AlphaFoldDB" id="A0A1I8J647"/>
<name>A0A1I8J647_9PLAT</name>
<organism evidence="1 2">
    <name type="scientific">Macrostomum lignano</name>
    <dbReference type="NCBI Taxonomy" id="282301"/>
    <lineage>
        <taxon>Eukaryota</taxon>
        <taxon>Metazoa</taxon>
        <taxon>Spiralia</taxon>
        <taxon>Lophotrochozoa</taxon>
        <taxon>Platyhelminthes</taxon>
        <taxon>Rhabditophora</taxon>
        <taxon>Macrostomorpha</taxon>
        <taxon>Macrostomida</taxon>
        <taxon>Macrostomidae</taxon>
        <taxon>Macrostomum</taxon>
    </lineage>
</organism>
<keyword evidence="1" id="KW-1185">Reference proteome</keyword>
<reference evidence="2" key="1">
    <citation type="submission" date="2016-11" db="UniProtKB">
        <authorList>
            <consortium name="WormBaseParasite"/>
        </authorList>
    </citation>
    <scope>IDENTIFICATION</scope>
</reference>